<gene>
    <name evidence="1" type="ORF">Fmac_005833</name>
</gene>
<keyword evidence="2" id="KW-1185">Reference proteome</keyword>
<accession>A0ABD1N8V6</accession>
<organism evidence="1 2">
    <name type="scientific">Flemingia macrophylla</name>
    <dbReference type="NCBI Taxonomy" id="520843"/>
    <lineage>
        <taxon>Eukaryota</taxon>
        <taxon>Viridiplantae</taxon>
        <taxon>Streptophyta</taxon>
        <taxon>Embryophyta</taxon>
        <taxon>Tracheophyta</taxon>
        <taxon>Spermatophyta</taxon>
        <taxon>Magnoliopsida</taxon>
        <taxon>eudicotyledons</taxon>
        <taxon>Gunneridae</taxon>
        <taxon>Pentapetalae</taxon>
        <taxon>rosids</taxon>
        <taxon>fabids</taxon>
        <taxon>Fabales</taxon>
        <taxon>Fabaceae</taxon>
        <taxon>Papilionoideae</taxon>
        <taxon>50 kb inversion clade</taxon>
        <taxon>NPAAA clade</taxon>
        <taxon>indigoferoid/millettioid clade</taxon>
        <taxon>Phaseoleae</taxon>
        <taxon>Flemingia</taxon>
    </lineage>
</organism>
<evidence type="ECO:0000313" key="2">
    <source>
        <dbReference type="Proteomes" id="UP001603857"/>
    </source>
</evidence>
<comment type="caution">
    <text evidence="1">The sequence shown here is derived from an EMBL/GenBank/DDBJ whole genome shotgun (WGS) entry which is preliminary data.</text>
</comment>
<proteinExistence type="predicted"/>
<dbReference type="EMBL" id="JBGMDY010000002">
    <property type="protein sequence ID" value="KAL2344548.1"/>
    <property type="molecule type" value="Genomic_DNA"/>
</dbReference>
<evidence type="ECO:0000313" key="1">
    <source>
        <dbReference type="EMBL" id="KAL2344548.1"/>
    </source>
</evidence>
<protein>
    <submittedName>
        <fullName evidence="1">Uncharacterized protein</fullName>
    </submittedName>
</protein>
<sequence>MPTVNRPTHTEKAHFHIPNRKAAIQSVKAGCFSEISPGALPAHPLLNLLFNSLQGVPQILLCRVHYLKEVLLFPALTRGDIKVIGGLSCPLSEIGQAAPSLIVEASAEALALTDALLR</sequence>
<reference evidence="1 2" key="1">
    <citation type="submission" date="2024-08" db="EMBL/GenBank/DDBJ databases">
        <title>Insights into the chromosomal genome structure of Flemingia macrophylla.</title>
        <authorList>
            <person name="Ding Y."/>
            <person name="Zhao Y."/>
            <person name="Bi W."/>
            <person name="Wu M."/>
            <person name="Zhao G."/>
            <person name="Gong Y."/>
            <person name="Li W."/>
            <person name="Zhang P."/>
        </authorList>
    </citation>
    <scope>NUCLEOTIDE SEQUENCE [LARGE SCALE GENOMIC DNA]</scope>
    <source>
        <strain evidence="1">DYQJB</strain>
        <tissue evidence="1">Leaf</tissue>
    </source>
</reference>
<name>A0ABD1N8V6_9FABA</name>
<dbReference type="AlphaFoldDB" id="A0ABD1N8V6"/>
<dbReference type="Proteomes" id="UP001603857">
    <property type="component" value="Unassembled WGS sequence"/>
</dbReference>